<evidence type="ECO:0000313" key="2">
    <source>
        <dbReference type="Proteomes" id="UP000187526"/>
    </source>
</evidence>
<reference evidence="1 2" key="1">
    <citation type="submission" date="2016-10" db="EMBL/GenBank/DDBJ databases">
        <title>Alkaliphiles isolated from bioreactors.</title>
        <authorList>
            <person name="Salah Z."/>
            <person name="Rout S.P."/>
            <person name="Humphreys P.N."/>
        </authorList>
    </citation>
    <scope>NUCLEOTIDE SEQUENCE [LARGE SCALE GENOMIC DNA]</scope>
    <source>
        <strain evidence="1 2">ZS02</strain>
    </source>
</reference>
<dbReference type="EMBL" id="MTHD01000008">
    <property type="protein sequence ID" value="OMG51720.1"/>
    <property type="molecule type" value="Genomic_DNA"/>
</dbReference>
<gene>
    <name evidence="1" type="ORF">BJN45_17080</name>
</gene>
<evidence type="ECO:0000313" key="1">
    <source>
        <dbReference type="EMBL" id="OMG51720.1"/>
    </source>
</evidence>
<name>A0A1R1HZC6_9RHOO</name>
<evidence type="ECO:0008006" key="3">
    <source>
        <dbReference type="Google" id="ProtNLM"/>
    </source>
</evidence>
<comment type="caution">
    <text evidence="1">The sequence shown here is derived from an EMBL/GenBank/DDBJ whole genome shotgun (WGS) entry which is preliminary data.</text>
</comment>
<dbReference type="Proteomes" id="UP000187526">
    <property type="component" value="Unassembled WGS sequence"/>
</dbReference>
<organism evidence="1 2">
    <name type="scientific">Azonexus hydrophilus</name>
    <dbReference type="NCBI Taxonomy" id="418702"/>
    <lineage>
        <taxon>Bacteria</taxon>
        <taxon>Pseudomonadati</taxon>
        <taxon>Pseudomonadota</taxon>
        <taxon>Betaproteobacteria</taxon>
        <taxon>Rhodocyclales</taxon>
        <taxon>Azonexaceae</taxon>
        <taxon>Azonexus</taxon>
    </lineage>
</organism>
<protein>
    <recommendedName>
        <fullName evidence="3">PilZ domain-containing protein</fullName>
    </recommendedName>
</protein>
<accession>A0A1R1HZC6</accession>
<dbReference type="RefSeq" id="WP_076097453.1">
    <property type="nucleotide sequence ID" value="NZ_MTHD01000008.1"/>
</dbReference>
<sequence>MNDNQQYACIEIVDLVSGTYYLGGLMLANPAVAERQLTGFLDALLATPPDPGVFFQLLEQARVPLCFVEEEMARAYHNKAVPLTAEEESAFQMVVQAWHKMSKAYALCASLEEPATEDPGYQELMATILHRCIYYTGMVILEHYRARRELPPGIWLDFHGFYETAEEWGIAFTPVSDTLENSVQATHCAAAYITLLLIDVASPYSNSVRNLNLIRRWAAMWAPLVGIGTLDNDLELPPYVVELMKDQPLHPSVSVEGSASDVRRLDTGRLGLQIDHMLSQLRMRFTPSQLGLGEESASHVGKVLEHLAKPWSQSASARRFRRFASEGTARLVTGFDAMYFHISGEAFQQPDSAVAYSRGDFDQLFTFRDRADPAQALVIKPRADFPLEDWSVINHSANGFRLARSEAGQRILHGQLMAVCPHDGDRFLLAYATWLMQEESGGVVVGLATLPGIPRGVCFRPLDQEGVAMTDRYASGFVLPALPAIGEETSLVLPSGHYHAGRELELVSGERTRRVRMNHVLQRQADFDRISIIEL</sequence>
<dbReference type="AlphaFoldDB" id="A0A1R1HZC6"/>
<keyword evidence="2" id="KW-1185">Reference proteome</keyword>
<dbReference type="OrthoDB" id="9177203at2"/>
<proteinExistence type="predicted"/>
<dbReference type="STRING" id="418702.BJN45_17080"/>